<reference evidence="2 3" key="1">
    <citation type="submission" date="2020-09" db="EMBL/GenBank/DDBJ databases">
        <title>Roseomonas.</title>
        <authorList>
            <person name="Zhu W."/>
        </authorList>
    </citation>
    <scope>NUCLEOTIDE SEQUENCE [LARGE SCALE GENOMIC DNA]</scope>
    <source>
        <strain evidence="2 3">1311</strain>
    </source>
</reference>
<evidence type="ECO:0000313" key="2">
    <source>
        <dbReference type="EMBL" id="MBO1073723.1"/>
    </source>
</evidence>
<keyword evidence="1" id="KW-0175">Coiled coil</keyword>
<evidence type="ECO:0000313" key="3">
    <source>
        <dbReference type="Proteomes" id="UP001518990"/>
    </source>
</evidence>
<feature type="coiled-coil region" evidence="1">
    <location>
        <begin position="1158"/>
        <end position="1222"/>
    </location>
</feature>
<dbReference type="RefSeq" id="WP_207445320.1">
    <property type="nucleotide sequence ID" value="NZ_CP061091.1"/>
</dbReference>
<sequence>MPSDVDIKEWIVRWGYNPLPEHSPVPRSVRSVRSAAGDLQGVDTPQHADATLAKPLARSIADRMRNRWAIDRTATFDQISGVATSRARQKELASIAGDKHPLVITYGLRTITDLTPAADRAGIRIDSDFSSPYSRDELDLHDKKDKPVETAFRKVYEKYKGPELPEYDENRVFFVNSGRVLDKLTAVGGADWTAPDGTKVLGDDHKASCHFVREGFHALIIDPPFGRKEENRRKALSGNLLPGTGATPSTYKIVRLLFPEGSDPLEDTRLRDEDADTDAQSKALAASENLTRLEALPRDHPMETIAGAAAKMVRGLERALDSVSPERAEKCRHNRLIAAALKQIEQLMATMPSYMDDIPRFSRLFDLLVDEVYLALAVAKPYTLASYQAAAAGALARRAPTLNTLEEEGVTVDTFLLSSGMDTMASATLAAKAALGDRGGKVNLMESMTKANRKKRGANYFEVQTNMFGEDAIDSVGPLIMGTLNPSTPTQQMTPGAKQEWDVQALIDGINARLDAPPLPATPENPSIAIIDITVEKGAEQEAELEQIIKAFDEKLAEGSLQIVLCKSYQKFPSLGSGKAMAGGVSLIGKAGPTRDGLATSLKETQDAEKVMDGDEAQLVVHFVTHEDEMERPMLARAAKNADFVRKILGDLGGERFLYAEGLPFLAIPDDQIQFGSPAGKIEPGTLLQDMGLENRFSFGFQNSSCLPFPKGVRIAVGQESEAELTEKFFAPLRLIGEHARSPTLVTPERLAEIAGDAATMACRELADRLRAVDRTDPKAEARWRIDIVAKLLAAGAISRDQVEYEPGMFDDKAKIGLDEGAPVAGDVRRVLTEDNPNAINDLLLSLLDSLGNGSLPPGFDLPADKRLGVQLALVTRYTGALVDDGLRLDDVAARRKAAEAGTPLVAETDSNLLHANIQRGWRTERAIGVAPQGMEASKLPNIVASCALTSARLFKHDEGMKSFATLADLLIENGLDQLSPEAQQGILRQRAEAALQLDCQNTTDTDAIDAAVATIKRSVGKLPYREGAAAILKGPAIAEVVNGWGDSPKESDTLALNRIMEAIAARLDLQARVDLLMTLLDSVEAQKKLPELQIDIEKCEVSIKESTKIKKEYKKAKDEYTVDDNGEKIRVSEEYGNARKELKLLMKEAKPSDAEGSERHRAKIAEANKIVEDLKTLMAHMKAEENYRAIIDVIEQADGRIKEKESRIEALKAEQDAITSLRAPPTILVRALKDALEAALEAAGKEPTLASAGPLAATRLGRVTGDTGGPAAMTKEELEAIRASFDMAKARIAALSP</sequence>
<accession>A0ABS3K8C8</accession>
<comment type="caution">
    <text evidence="2">The sequence shown here is derived from an EMBL/GenBank/DDBJ whole genome shotgun (WGS) entry which is preliminary data.</text>
</comment>
<organism evidence="2 3">
    <name type="scientific">Roseomonas marmotae</name>
    <dbReference type="NCBI Taxonomy" id="2768161"/>
    <lineage>
        <taxon>Bacteria</taxon>
        <taxon>Pseudomonadati</taxon>
        <taxon>Pseudomonadota</taxon>
        <taxon>Alphaproteobacteria</taxon>
        <taxon>Acetobacterales</taxon>
        <taxon>Roseomonadaceae</taxon>
        <taxon>Roseomonas</taxon>
    </lineage>
</organism>
<proteinExistence type="predicted"/>
<gene>
    <name evidence="2" type="ORF">IAI60_03790</name>
</gene>
<evidence type="ECO:0000256" key="1">
    <source>
        <dbReference type="SAM" id="Coils"/>
    </source>
</evidence>
<dbReference type="Proteomes" id="UP001518990">
    <property type="component" value="Unassembled WGS sequence"/>
</dbReference>
<keyword evidence="3" id="KW-1185">Reference proteome</keyword>
<name>A0ABS3K8C8_9PROT</name>
<dbReference type="EMBL" id="JACTNF010000003">
    <property type="protein sequence ID" value="MBO1073723.1"/>
    <property type="molecule type" value="Genomic_DNA"/>
</dbReference>
<protein>
    <submittedName>
        <fullName evidence="2">Uncharacterized protein</fullName>
    </submittedName>
</protein>